<dbReference type="SUPFAM" id="SSF51735">
    <property type="entry name" value="NAD(P)-binding Rossmann-fold domains"/>
    <property type="match status" value="1"/>
</dbReference>
<dbReference type="Gene3D" id="3.40.50.720">
    <property type="entry name" value="NAD(P)-binding Rossmann-like Domain"/>
    <property type="match status" value="1"/>
</dbReference>
<name>A0A919BX51_STRFL</name>
<dbReference type="Proteomes" id="UP000632849">
    <property type="component" value="Unassembled WGS sequence"/>
</dbReference>
<dbReference type="InterPro" id="IPR001509">
    <property type="entry name" value="Epimerase_deHydtase"/>
</dbReference>
<dbReference type="InterPro" id="IPR036291">
    <property type="entry name" value="NAD(P)-bd_dom_sf"/>
</dbReference>
<feature type="domain" description="NAD-dependent epimerase/dehydratase" evidence="1">
    <location>
        <begin position="17"/>
        <end position="225"/>
    </location>
</feature>
<dbReference type="AlphaFoldDB" id="A0A919BX51"/>
<proteinExistence type="predicted"/>
<protein>
    <submittedName>
        <fullName evidence="2">NAD-dependent dehydratase</fullName>
    </submittedName>
</protein>
<accession>A0A919BX51</accession>
<dbReference type="Pfam" id="PF01370">
    <property type="entry name" value="Epimerase"/>
    <property type="match status" value="1"/>
</dbReference>
<dbReference type="EMBL" id="BNBE01000004">
    <property type="protein sequence ID" value="GHG24808.1"/>
    <property type="molecule type" value="Genomic_DNA"/>
</dbReference>
<comment type="caution">
    <text evidence="2">The sequence shown here is derived from an EMBL/GenBank/DDBJ whole genome shotgun (WGS) entry which is preliminary data.</text>
</comment>
<keyword evidence="3" id="KW-1185">Reference proteome</keyword>
<evidence type="ECO:0000259" key="1">
    <source>
        <dbReference type="Pfam" id="PF01370"/>
    </source>
</evidence>
<reference evidence="2" key="1">
    <citation type="journal article" date="2014" name="Int. J. Syst. Evol. Microbiol.">
        <title>Complete genome sequence of Corynebacterium casei LMG S-19264T (=DSM 44701T), isolated from a smear-ripened cheese.</title>
        <authorList>
            <consortium name="US DOE Joint Genome Institute (JGI-PGF)"/>
            <person name="Walter F."/>
            <person name="Albersmeier A."/>
            <person name="Kalinowski J."/>
            <person name="Ruckert C."/>
        </authorList>
    </citation>
    <scope>NUCLEOTIDE SEQUENCE</scope>
    <source>
        <strain evidence="2">JCM 4122</strain>
    </source>
</reference>
<organism evidence="2 3">
    <name type="scientific">Streptomyces filamentosus</name>
    <name type="common">Streptomyces roseosporus</name>
    <dbReference type="NCBI Taxonomy" id="67294"/>
    <lineage>
        <taxon>Bacteria</taxon>
        <taxon>Bacillati</taxon>
        <taxon>Actinomycetota</taxon>
        <taxon>Actinomycetes</taxon>
        <taxon>Kitasatosporales</taxon>
        <taxon>Streptomycetaceae</taxon>
        <taxon>Streptomyces</taxon>
    </lineage>
</organism>
<evidence type="ECO:0000313" key="2">
    <source>
        <dbReference type="EMBL" id="GHG24808.1"/>
    </source>
</evidence>
<evidence type="ECO:0000313" key="3">
    <source>
        <dbReference type="Proteomes" id="UP000632849"/>
    </source>
</evidence>
<reference evidence="2" key="2">
    <citation type="submission" date="2020-09" db="EMBL/GenBank/DDBJ databases">
        <authorList>
            <person name="Sun Q."/>
            <person name="Ohkuma M."/>
        </authorList>
    </citation>
    <scope>NUCLEOTIDE SEQUENCE</scope>
    <source>
        <strain evidence="2">JCM 4122</strain>
    </source>
</reference>
<gene>
    <name evidence="2" type="ORF">GCM10017667_70820</name>
</gene>
<sequence length="319" mass="35307">MDTHTIQPKETSPMQTVLGAGGPIADELANELHRNHTKDIRLVSRKPSKVNDTDELVAADLTDAGATSRAVAGSDIAYLTVGLPLDSELWERRFPVIMRNVIDACAEHGTKLVFFDNTYMYPGTPAPQTESTAFAPGGRKGRVRAQIATTLLEAVRAGRVEALIGRAPEFYGPDRTKSYTNSLVFDRIKAGKRPFVPVDAHAKRSLIWTPDASRALALLGNTPDAYGQTWHLPVDPDRKSYAQLIEIAGEVTGRTIGYTVLPMVAFRLGRRFVKPLDEMFELIPRYRDDNLFDSSKFAARFTGFPVTRHREGVERILNG</sequence>